<keyword evidence="1" id="KW-0472">Membrane</keyword>
<comment type="caution">
    <text evidence="2">The sequence shown here is derived from an EMBL/GenBank/DDBJ whole genome shotgun (WGS) entry which is preliminary data.</text>
</comment>
<keyword evidence="1" id="KW-1133">Transmembrane helix</keyword>
<evidence type="ECO:0000256" key="1">
    <source>
        <dbReference type="SAM" id="Phobius"/>
    </source>
</evidence>
<dbReference type="AlphaFoldDB" id="A0A077PAS2"/>
<dbReference type="Proteomes" id="UP000028483">
    <property type="component" value="Unassembled WGS sequence"/>
</dbReference>
<evidence type="ECO:0000313" key="2">
    <source>
        <dbReference type="EMBL" id="CDH08155.1"/>
    </source>
</evidence>
<dbReference type="HOGENOM" id="CLU_3190770_0_0_6"/>
<feature type="transmembrane region" description="Helical" evidence="1">
    <location>
        <begin position="12"/>
        <end position="36"/>
    </location>
</feature>
<name>A0A077PAS2_XENBV</name>
<proteinExistence type="predicted"/>
<gene>
    <name evidence="2" type="ORF">XBO1_950002</name>
</gene>
<organism evidence="2">
    <name type="scientific">Xenorhabdus bovienii str. oregonense</name>
    <dbReference type="NCBI Taxonomy" id="1398202"/>
    <lineage>
        <taxon>Bacteria</taxon>
        <taxon>Pseudomonadati</taxon>
        <taxon>Pseudomonadota</taxon>
        <taxon>Gammaproteobacteria</taxon>
        <taxon>Enterobacterales</taxon>
        <taxon>Morganellaceae</taxon>
        <taxon>Xenorhabdus</taxon>
    </lineage>
</organism>
<accession>A0A077PAS2</accession>
<dbReference type="EMBL" id="CBSX010000265">
    <property type="protein sequence ID" value="CDH08155.1"/>
    <property type="molecule type" value="Genomic_DNA"/>
</dbReference>
<sequence>MEGANKKKQLYELLITMILWGFALTSFSYGYMWLAFSTTAVIHIVP</sequence>
<protein>
    <submittedName>
        <fullName evidence="2">Uncharacterized protein</fullName>
    </submittedName>
</protein>
<reference evidence="2" key="1">
    <citation type="submission" date="2013-07" db="EMBL/GenBank/DDBJ databases">
        <title>Sub-species coevolution in mutualistic symbiosis.</title>
        <authorList>
            <person name="Murfin K."/>
            <person name="Klassen J."/>
            <person name="Lee M."/>
            <person name="Forst S."/>
            <person name="Stock P."/>
            <person name="Goodrich-Blair H."/>
        </authorList>
    </citation>
    <scope>NUCLEOTIDE SEQUENCE [LARGE SCALE GENOMIC DNA]</scope>
    <source>
        <strain evidence="2">Oregonense</strain>
    </source>
</reference>
<keyword evidence="1" id="KW-0812">Transmembrane</keyword>